<feature type="domain" description="ABC3 transporter permease C-terminal" evidence="8">
    <location>
        <begin position="274"/>
        <end position="393"/>
    </location>
</feature>
<feature type="transmembrane region" description="Helical" evidence="7">
    <location>
        <begin position="433"/>
        <end position="456"/>
    </location>
</feature>
<protein>
    <submittedName>
        <fullName evidence="9">ABC transporter permease</fullName>
    </submittedName>
</protein>
<reference evidence="9 10" key="1">
    <citation type="submission" date="2018-05" db="EMBL/GenBank/DDBJ databases">
        <title>Rhodoferax soyangensis sp.nov., isolated from an oligotrophic freshwater lake.</title>
        <authorList>
            <person name="Park M."/>
        </authorList>
    </citation>
    <scope>NUCLEOTIDE SEQUENCE [LARGE SCALE GENOMIC DNA]</scope>
    <source>
        <strain evidence="9 10">IMCC26218</strain>
    </source>
</reference>
<evidence type="ECO:0000313" key="10">
    <source>
        <dbReference type="Proteomes" id="UP000260665"/>
    </source>
</evidence>
<name>A0A3E1R9V6_9BURK</name>
<evidence type="ECO:0000256" key="3">
    <source>
        <dbReference type="ARBA" id="ARBA00022475"/>
    </source>
</evidence>
<keyword evidence="4 7" id="KW-0812">Transmembrane</keyword>
<feature type="transmembrane region" description="Helical" evidence="7">
    <location>
        <begin position="713"/>
        <end position="735"/>
    </location>
</feature>
<evidence type="ECO:0000256" key="2">
    <source>
        <dbReference type="ARBA" id="ARBA00005236"/>
    </source>
</evidence>
<feature type="transmembrane region" description="Helical" evidence="7">
    <location>
        <begin position="301"/>
        <end position="319"/>
    </location>
</feature>
<evidence type="ECO:0000313" key="9">
    <source>
        <dbReference type="EMBL" id="RFO96043.1"/>
    </source>
</evidence>
<feature type="transmembrane region" description="Helical" evidence="7">
    <location>
        <begin position="658"/>
        <end position="678"/>
    </location>
</feature>
<evidence type="ECO:0000256" key="6">
    <source>
        <dbReference type="ARBA" id="ARBA00023136"/>
    </source>
</evidence>
<evidence type="ECO:0000256" key="7">
    <source>
        <dbReference type="SAM" id="Phobius"/>
    </source>
</evidence>
<dbReference type="RefSeq" id="WP_117178665.1">
    <property type="nucleotide sequence ID" value="NZ_QFZK01000010.1"/>
</dbReference>
<keyword evidence="5 7" id="KW-1133">Transmembrane helix</keyword>
<evidence type="ECO:0000259" key="8">
    <source>
        <dbReference type="Pfam" id="PF02687"/>
    </source>
</evidence>
<proteinExistence type="inferred from homology"/>
<feature type="transmembrane region" description="Helical" evidence="7">
    <location>
        <begin position="755"/>
        <end position="773"/>
    </location>
</feature>
<dbReference type="InterPro" id="IPR003838">
    <property type="entry name" value="ABC3_permease_C"/>
</dbReference>
<comment type="similarity">
    <text evidence="2">Belongs to the ABC-4 integral membrane protein family. LolC/E subfamily.</text>
</comment>
<dbReference type="PANTHER" id="PTHR30489">
    <property type="entry name" value="LIPOPROTEIN-RELEASING SYSTEM TRANSMEMBRANE PROTEIN LOLE"/>
    <property type="match status" value="1"/>
</dbReference>
<evidence type="ECO:0000256" key="1">
    <source>
        <dbReference type="ARBA" id="ARBA00004651"/>
    </source>
</evidence>
<feature type="transmembrane region" description="Helical" evidence="7">
    <location>
        <begin position="365"/>
        <end position="389"/>
    </location>
</feature>
<dbReference type="PANTHER" id="PTHR30489:SF0">
    <property type="entry name" value="LIPOPROTEIN-RELEASING SYSTEM TRANSMEMBRANE PROTEIN LOLE"/>
    <property type="match status" value="1"/>
</dbReference>
<keyword evidence="3" id="KW-1003">Cell membrane</keyword>
<gene>
    <name evidence="9" type="ORF">DIC66_15085</name>
</gene>
<keyword evidence="6 7" id="KW-0472">Membrane</keyword>
<accession>A0A3E1R9V6</accession>
<dbReference type="OrthoDB" id="5137249at2"/>
<dbReference type="InterPro" id="IPR051447">
    <property type="entry name" value="Lipoprotein-release_system"/>
</dbReference>
<keyword evidence="10" id="KW-1185">Reference proteome</keyword>
<evidence type="ECO:0000256" key="5">
    <source>
        <dbReference type="ARBA" id="ARBA00022989"/>
    </source>
</evidence>
<dbReference type="GO" id="GO:0098797">
    <property type="term" value="C:plasma membrane protein complex"/>
    <property type="evidence" value="ECO:0007669"/>
    <property type="project" value="TreeGrafter"/>
</dbReference>
<dbReference type="GO" id="GO:0044874">
    <property type="term" value="P:lipoprotein localization to outer membrane"/>
    <property type="evidence" value="ECO:0007669"/>
    <property type="project" value="TreeGrafter"/>
</dbReference>
<sequence>MKTLDRKVMRDIRRLGSQAVTIALVVASSIGGFVACLSAVDSLALARERFYERAHFADLFVSLKRAPIALAAQLQTLPGVAHVQPTVETVARITTSDSTDPALGQLIGLDLDATQTARLNQVSLRSGQWPSRGAAANGELQVLVSEGFALAHHMRPGARATALINGRQRVLRMTGVALSPEYVFAGLWGMPDVRGFGVFWLDQQALAAALDMTEAFNHVAFALAPGASLAHSMDAIDRQLAPVGGQPAISRRDQISNAMLDNEIVQQRVLGTLLPAIFLLVASFLIHVFTARLIATQREQLALLKALGFSNAAIALHYFKLVSPMVLTGYGLGLALGAVLGQLMLGLYAEVFHFPVFGYRLGADLVLWGLLLALLAAVLGTLTPLAALVRLSPAEAMRPQAPARYRPALLERLPWLRTGPALRMILRNMERRPLRTTLTTLGMASALALVVVGNFFRDAMDTIVDANFVLALRGDLVVWTTEAVNGSAARGLERIPGVLQVEAGRQVPVRFVHGQRTQSGALQGVPAGAQLNRVIDLDLRRAHIHPEGLTLSDRLADKLQLRPGQAVTVEVLEGQRRTQVLVLQRTVRDMMGLNAYMDAQALHRLLGETDVATQFTLAVQRGTEAAVLHATQAMPRVAGAFSKATMLRNMQDISARNILIMSAILTGFAAVIAVGVVYNSARIALGERYWELASLRVLGFTRAEVSGLLLGELALLLLLALPLGMALGWALTHVLVQQMHSDQFMFPVVIRPRTYALAALCIVGAGVASALVVRQRIDRLDLVAALKARE</sequence>
<dbReference type="Proteomes" id="UP000260665">
    <property type="component" value="Unassembled WGS sequence"/>
</dbReference>
<comment type="subcellular location">
    <subcellularLocation>
        <location evidence="1">Cell membrane</location>
        <topology evidence="1">Multi-pass membrane protein</topology>
    </subcellularLocation>
</comment>
<dbReference type="EMBL" id="QFZK01000010">
    <property type="protein sequence ID" value="RFO96043.1"/>
    <property type="molecule type" value="Genomic_DNA"/>
</dbReference>
<feature type="transmembrane region" description="Helical" evidence="7">
    <location>
        <begin position="269"/>
        <end position="289"/>
    </location>
</feature>
<feature type="domain" description="ABC3 transporter permease C-terminal" evidence="8">
    <location>
        <begin position="664"/>
        <end position="777"/>
    </location>
</feature>
<evidence type="ECO:0000256" key="4">
    <source>
        <dbReference type="ARBA" id="ARBA00022692"/>
    </source>
</evidence>
<dbReference type="AlphaFoldDB" id="A0A3E1R9V6"/>
<organism evidence="9 10">
    <name type="scientific">Rhodoferax lacus</name>
    <dbReference type="NCBI Taxonomy" id="2184758"/>
    <lineage>
        <taxon>Bacteria</taxon>
        <taxon>Pseudomonadati</taxon>
        <taxon>Pseudomonadota</taxon>
        <taxon>Betaproteobacteria</taxon>
        <taxon>Burkholderiales</taxon>
        <taxon>Comamonadaceae</taxon>
        <taxon>Rhodoferax</taxon>
    </lineage>
</organism>
<dbReference type="Pfam" id="PF02687">
    <property type="entry name" value="FtsX"/>
    <property type="match status" value="2"/>
</dbReference>
<comment type="caution">
    <text evidence="9">The sequence shown here is derived from an EMBL/GenBank/DDBJ whole genome shotgun (WGS) entry which is preliminary data.</text>
</comment>
<feature type="transmembrane region" description="Helical" evidence="7">
    <location>
        <begin position="20"/>
        <end position="46"/>
    </location>
</feature>
<feature type="transmembrane region" description="Helical" evidence="7">
    <location>
        <begin position="326"/>
        <end position="345"/>
    </location>
</feature>